<evidence type="ECO:0000259" key="2">
    <source>
        <dbReference type="PROSITE" id="PS50076"/>
    </source>
</evidence>
<evidence type="ECO:0000256" key="1">
    <source>
        <dbReference type="SAM" id="MobiDB-lite"/>
    </source>
</evidence>
<dbReference type="CDD" id="cd06257">
    <property type="entry name" value="DnaJ"/>
    <property type="match status" value="1"/>
</dbReference>
<dbReference type="EMBL" id="HG938357">
    <property type="protein sequence ID" value="CDN58372.1"/>
    <property type="molecule type" value="Genomic_DNA"/>
</dbReference>
<dbReference type="InterPro" id="IPR001623">
    <property type="entry name" value="DnaJ_domain"/>
</dbReference>
<evidence type="ECO:0000313" key="3">
    <source>
        <dbReference type="EMBL" id="CDN58372.1"/>
    </source>
</evidence>
<dbReference type="Pfam" id="PF00226">
    <property type="entry name" value="DnaJ"/>
    <property type="match status" value="1"/>
</dbReference>
<feature type="compositionally biased region" description="Basic and acidic residues" evidence="1">
    <location>
        <begin position="20"/>
        <end position="29"/>
    </location>
</feature>
<protein>
    <submittedName>
        <fullName evidence="3">Heat shock protein DnaJ domain protein</fullName>
    </submittedName>
</protein>
<keyword evidence="3" id="KW-0614">Plasmid</keyword>
<reference evidence="4" key="1">
    <citation type="journal article" date="2014" name="BMC Genomics">
        <title>Genome sequencing of two Neorhizobium galegae strains reveals a noeT gene responsible for the unusual acetylation of the nodulation factors.</title>
        <authorList>
            <person name="Osterman J."/>
            <person name="Marsh J."/>
            <person name="Laine P.K."/>
            <person name="Zeng Z."/>
            <person name="Alatalo E."/>
            <person name="Sullivan J.T."/>
            <person name="Young J.P."/>
            <person name="Thomas-Oates J."/>
            <person name="Paulin L."/>
            <person name="Lindstrom K."/>
        </authorList>
    </citation>
    <scope>NUCLEOTIDE SEQUENCE [LARGE SCALE GENOMIC DNA]</scope>
    <source>
        <strain evidence="4">HAMBI 1141</strain>
        <plasmid evidence="4">III</plasmid>
    </source>
</reference>
<accession>A0A068TIY9</accession>
<proteinExistence type="predicted"/>
<name>A0A068TIY9_NEOGA</name>
<keyword evidence="3" id="KW-0346">Stress response</keyword>
<dbReference type="SMART" id="SM00271">
    <property type="entry name" value="DnaJ"/>
    <property type="match status" value="1"/>
</dbReference>
<geneLocation type="plasmid" evidence="4">
    <name>III</name>
</geneLocation>
<dbReference type="HOGENOM" id="CLU_096103_0_0_5"/>
<dbReference type="PROSITE" id="PS50076">
    <property type="entry name" value="DNAJ_2"/>
    <property type="match status" value="1"/>
</dbReference>
<dbReference type="RefSeq" id="WP_040125948.1">
    <property type="nucleotide sequence ID" value="NZ_HG938357.1"/>
</dbReference>
<organism evidence="3 4">
    <name type="scientific">Neorhizobium galegae bv. officinalis bv. officinalis str. HAMBI 1141</name>
    <dbReference type="NCBI Taxonomy" id="1028801"/>
    <lineage>
        <taxon>Bacteria</taxon>
        <taxon>Pseudomonadati</taxon>
        <taxon>Pseudomonadota</taxon>
        <taxon>Alphaproteobacteria</taxon>
        <taxon>Hyphomicrobiales</taxon>
        <taxon>Rhizobiaceae</taxon>
        <taxon>Rhizobium/Agrobacterium group</taxon>
        <taxon>Neorhizobium</taxon>
    </lineage>
</organism>
<feature type="domain" description="J" evidence="2">
    <location>
        <begin position="144"/>
        <end position="201"/>
    </location>
</feature>
<dbReference type="PRINTS" id="PR00625">
    <property type="entry name" value="JDOMAIN"/>
</dbReference>
<sequence length="202" mass="22423">MTSDSKIFVSLRPIRKSQPKHQEPDGPKCQWDRCEKSGTHRAPVGREAEGLFLLFCPTHLVAYTEGYNFSSSLSDPVTARYQREAASGLRATIGVMINRVTEPPLPSTARSGSAKAINARKSAAERQAASAAKRVRKLKVLQAKAFETLGISPDATPEEIRRRYKEKLKMHHPDANQGDRNSEDELRAAIEAHKILKLNGFC</sequence>
<dbReference type="InterPro" id="IPR036869">
    <property type="entry name" value="J_dom_sf"/>
</dbReference>
<evidence type="ECO:0000313" key="4">
    <source>
        <dbReference type="Proteomes" id="UP000028186"/>
    </source>
</evidence>
<dbReference type="Proteomes" id="UP000028186">
    <property type="component" value="Plasmid pHAMBI1141b"/>
</dbReference>
<dbReference type="Gene3D" id="1.10.287.110">
    <property type="entry name" value="DnaJ domain"/>
    <property type="match status" value="1"/>
</dbReference>
<dbReference type="KEGG" id="ngl:RG1141_PB00240"/>
<gene>
    <name evidence="3" type="ORF">RG1141_PB00240</name>
</gene>
<dbReference type="AlphaFoldDB" id="A0A068TIY9"/>
<feature type="region of interest" description="Disordered" evidence="1">
    <location>
        <begin position="1"/>
        <end position="29"/>
    </location>
</feature>
<dbReference type="SUPFAM" id="SSF46565">
    <property type="entry name" value="Chaperone J-domain"/>
    <property type="match status" value="1"/>
</dbReference>
<dbReference type="PATRIC" id="fig|1028801.3.peg.6169"/>